<proteinExistence type="predicted"/>
<dbReference type="PANTHER" id="PTHR30582">
    <property type="entry name" value="L,D-TRANSPEPTIDASE"/>
    <property type="match status" value="1"/>
</dbReference>
<dbReference type="SUPFAM" id="SSF47090">
    <property type="entry name" value="PGBD-like"/>
    <property type="match status" value="1"/>
</dbReference>
<feature type="signal peptide" evidence="8">
    <location>
        <begin position="1"/>
        <end position="30"/>
    </location>
</feature>
<dbReference type="PANTHER" id="PTHR30582:SF33">
    <property type="entry name" value="EXPORTED PROTEIN"/>
    <property type="match status" value="1"/>
</dbReference>
<evidence type="ECO:0000259" key="9">
    <source>
        <dbReference type="PROSITE" id="PS52029"/>
    </source>
</evidence>
<accession>A0ABN1GHI2</accession>
<sequence>MRRVQVRHVRLSAVLALLTAASLTGGLAQAGPAAADPLPPPLGPAQSEPAEPEPSQVDTTEDKPIRPGEGDPILAAGDRGKAVKVLQVRLQRVGVRDMPTTGRYGKETVAQVKAFQKQLKFARTGAVDEATLKALEARTGKVDQIALATGADKPYGGRLPASCQHGKVVCVDQRARTVRWVVNGKVKMRLDARFGSAETPTREGVFVVQRKSRDHVSTLYHTSMPFALFFDGGQAVHYSPDFARRGYAGASHGCVNTRDYNAMKTLFGRAKLGDRVVVYTSRSPEQLKKSKKK</sequence>
<reference evidence="10 11" key="1">
    <citation type="journal article" date="2019" name="Int. J. Syst. Evol. Microbiol.">
        <title>The Global Catalogue of Microorganisms (GCM) 10K type strain sequencing project: providing services to taxonomists for standard genome sequencing and annotation.</title>
        <authorList>
            <consortium name="The Broad Institute Genomics Platform"/>
            <consortium name="The Broad Institute Genome Sequencing Center for Infectious Disease"/>
            <person name="Wu L."/>
            <person name="Ma J."/>
        </authorList>
    </citation>
    <scope>NUCLEOTIDE SEQUENCE [LARGE SCALE GENOMIC DNA]</scope>
    <source>
        <strain evidence="10 11">JCM 10671</strain>
    </source>
</reference>
<organism evidence="10 11">
    <name type="scientific">Sporichthya brevicatena</name>
    <dbReference type="NCBI Taxonomy" id="171442"/>
    <lineage>
        <taxon>Bacteria</taxon>
        <taxon>Bacillati</taxon>
        <taxon>Actinomycetota</taxon>
        <taxon>Actinomycetes</taxon>
        <taxon>Sporichthyales</taxon>
        <taxon>Sporichthyaceae</taxon>
        <taxon>Sporichthya</taxon>
    </lineage>
</organism>
<dbReference type="Gene3D" id="2.40.440.10">
    <property type="entry name" value="L,D-transpeptidase catalytic domain-like"/>
    <property type="match status" value="1"/>
</dbReference>
<protein>
    <submittedName>
        <fullName evidence="10">L,D-transpeptidase family protein</fullName>
    </submittedName>
</protein>
<evidence type="ECO:0000256" key="5">
    <source>
        <dbReference type="ARBA" id="ARBA00023316"/>
    </source>
</evidence>
<dbReference type="InterPro" id="IPR050979">
    <property type="entry name" value="LD-transpeptidase"/>
</dbReference>
<comment type="caution">
    <text evidence="10">The sequence shown here is derived from an EMBL/GenBank/DDBJ whole genome shotgun (WGS) entry which is preliminary data.</text>
</comment>
<dbReference type="InterPro" id="IPR002477">
    <property type="entry name" value="Peptidoglycan-bd-like"/>
</dbReference>
<keyword evidence="11" id="KW-1185">Reference proteome</keyword>
<evidence type="ECO:0000256" key="4">
    <source>
        <dbReference type="ARBA" id="ARBA00022984"/>
    </source>
</evidence>
<comment type="pathway">
    <text evidence="1 6">Cell wall biogenesis; peptidoglycan biosynthesis.</text>
</comment>
<evidence type="ECO:0000256" key="2">
    <source>
        <dbReference type="ARBA" id="ARBA00022679"/>
    </source>
</evidence>
<evidence type="ECO:0000256" key="6">
    <source>
        <dbReference type="PROSITE-ProRule" id="PRU01373"/>
    </source>
</evidence>
<evidence type="ECO:0000256" key="8">
    <source>
        <dbReference type="SAM" id="SignalP"/>
    </source>
</evidence>
<gene>
    <name evidence="10" type="ORF">GCM10009547_12100</name>
</gene>
<dbReference type="SUPFAM" id="SSF141523">
    <property type="entry name" value="L,D-transpeptidase catalytic domain-like"/>
    <property type="match status" value="1"/>
</dbReference>
<evidence type="ECO:0000256" key="1">
    <source>
        <dbReference type="ARBA" id="ARBA00004752"/>
    </source>
</evidence>
<dbReference type="EMBL" id="BAAAHE010000008">
    <property type="protein sequence ID" value="GAA0611638.1"/>
    <property type="molecule type" value="Genomic_DNA"/>
</dbReference>
<dbReference type="InterPro" id="IPR038063">
    <property type="entry name" value="Transpep_catalytic_dom"/>
</dbReference>
<feature type="active site" description="Proton donor/acceptor" evidence="6">
    <location>
        <position position="237"/>
    </location>
</feature>
<dbReference type="Proteomes" id="UP001500957">
    <property type="component" value="Unassembled WGS sequence"/>
</dbReference>
<evidence type="ECO:0000256" key="7">
    <source>
        <dbReference type="SAM" id="MobiDB-lite"/>
    </source>
</evidence>
<evidence type="ECO:0000313" key="10">
    <source>
        <dbReference type="EMBL" id="GAA0611638.1"/>
    </source>
</evidence>
<dbReference type="Gene3D" id="1.10.101.10">
    <property type="entry name" value="PGBD-like superfamily/PGBD"/>
    <property type="match status" value="1"/>
</dbReference>
<dbReference type="Pfam" id="PF01471">
    <property type="entry name" value="PG_binding_1"/>
    <property type="match status" value="1"/>
</dbReference>
<keyword evidence="5 6" id="KW-0961">Cell wall biogenesis/degradation</keyword>
<feature type="compositionally biased region" description="Low complexity" evidence="7">
    <location>
        <begin position="44"/>
        <end position="56"/>
    </location>
</feature>
<evidence type="ECO:0000256" key="3">
    <source>
        <dbReference type="ARBA" id="ARBA00022960"/>
    </source>
</evidence>
<keyword evidence="4 6" id="KW-0573">Peptidoglycan synthesis</keyword>
<dbReference type="InterPro" id="IPR005490">
    <property type="entry name" value="LD_TPept_cat_dom"/>
</dbReference>
<feature type="active site" description="Nucleophile" evidence="6">
    <location>
        <position position="254"/>
    </location>
</feature>
<feature type="region of interest" description="Disordered" evidence="7">
    <location>
        <begin position="29"/>
        <end position="76"/>
    </location>
</feature>
<keyword evidence="8" id="KW-0732">Signal</keyword>
<name>A0ABN1GHI2_9ACTN</name>
<evidence type="ECO:0000313" key="11">
    <source>
        <dbReference type="Proteomes" id="UP001500957"/>
    </source>
</evidence>
<dbReference type="InterPro" id="IPR036365">
    <property type="entry name" value="PGBD-like_sf"/>
</dbReference>
<dbReference type="CDD" id="cd16913">
    <property type="entry name" value="YkuD_like"/>
    <property type="match status" value="1"/>
</dbReference>
<keyword evidence="3 6" id="KW-0133">Cell shape</keyword>
<feature type="chain" id="PRO_5045077076" evidence="8">
    <location>
        <begin position="31"/>
        <end position="293"/>
    </location>
</feature>
<dbReference type="InterPro" id="IPR036366">
    <property type="entry name" value="PGBDSf"/>
</dbReference>
<feature type="domain" description="L,D-TPase catalytic" evidence="9">
    <location>
        <begin position="167"/>
        <end position="279"/>
    </location>
</feature>
<dbReference type="Pfam" id="PF03734">
    <property type="entry name" value="YkuD"/>
    <property type="match status" value="1"/>
</dbReference>
<feature type="compositionally biased region" description="Basic and acidic residues" evidence="7">
    <location>
        <begin position="60"/>
        <end position="69"/>
    </location>
</feature>
<dbReference type="PROSITE" id="PS52029">
    <property type="entry name" value="LD_TPASE"/>
    <property type="match status" value="1"/>
</dbReference>
<keyword evidence="2" id="KW-0808">Transferase</keyword>